<feature type="compositionally biased region" description="Basic and acidic residues" evidence="1">
    <location>
        <begin position="236"/>
        <end position="246"/>
    </location>
</feature>
<name>A0A7R9J0S4_TIMCA</name>
<organism evidence="2">
    <name type="scientific">Timema californicum</name>
    <name type="common">California timema</name>
    <name type="synonym">Walking stick</name>
    <dbReference type="NCBI Taxonomy" id="61474"/>
    <lineage>
        <taxon>Eukaryota</taxon>
        <taxon>Metazoa</taxon>
        <taxon>Ecdysozoa</taxon>
        <taxon>Arthropoda</taxon>
        <taxon>Hexapoda</taxon>
        <taxon>Insecta</taxon>
        <taxon>Pterygota</taxon>
        <taxon>Neoptera</taxon>
        <taxon>Polyneoptera</taxon>
        <taxon>Phasmatodea</taxon>
        <taxon>Timematodea</taxon>
        <taxon>Timematoidea</taxon>
        <taxon>Timematidae</taxon>
        <taxon>Timema</taxon>
    </lineage>
</organism>
<sequence>MTERSRFESLSGKMNTATASFMRPFCKKWKAKSIFQVLLMYRSARYQDLVYFSQQVHLYNQKAMSGLQASNVEVILEKVDPGGRASLVLPKKRQSVWKLPFRLDDLPFFDTTFMCDPLAATGLKGCTSGDNDQESWDAPLRRGQAGGWRPSQICMKDQESQTNSTPDNSDKCVGADEDFIQIPYNRDPKLIADKEWLSGSVQQKRDYNQTSQRKTTYDSPSNAQNYDYSRGVYKGIRKEPTSDAKNNRQFLRSDLPQPYRKKTSTVQNNSYGPVNNNDRYSRDLDNNPSDASDSWDLPRTSSYGAKNEYNRVELKITIIMHKIEHETLSGPLGHVGGENITLLYLVNNGFTLRTTIAASKVNITGNCLQAMLRKTKINRASLRRGSDQALSSDMASNAQHIVSSNKSTDKRRGGTVVYNSSIISDSPPPRYGCLNPWHDNKNKRIIEEMGAEEGSEEESEGISVVTTTTMLAPGLVVQGQVAEL</sequence>
<evidence type="ECO:0000256" key="1">
    <source>
        <dbReference type="SAM" id="MobiDB-lite"/>
    </source>
</evidence>
<feature type="region of interest" description="Disordered" evidence="1">
    <location>
        <begin position="202"/>
        <end position="301"/>
    </location>
</feature>
<accession>A0A7R9J0S4</accession>
<dbReference type="EMBL" id="OE180101">
    <property type="protein sequence ID" value="CAD7570533.1"/>
    <property type="molecule type" value="Genomic_DNA"/>
</dbReference>
<evidence type="ECO:0000313" key="2">
    <source>
        <dbReference type="EMBL" id="CAD7570533.1"/>
    </source>
</evidence>
<gene>
    <name evidence="2" type="ORF">TCMB3V08_LOCUS3236</name>
</gene>
<feature type="compositionally biased region" description="Polar residues" evidence="1">
    <location>
        <begin position="264"/>
        <end position="278"/>
    </location>
</feature>
<feature type="compositionally biased region" description="Polar residues" evidence="1">
    <location>
        <begin position="208"/>
        <end position="227"/>
    </location>
</feature>
<dbReference type="AlphaFoldDB" id="A0A7R9J0S4"/>
<protein>
    <submittedName>
        <fullName evidence="2">(California timema) hypothetical protein</fullName>
    </submittedName>
</protein>
<reference evidence="2" key="1">
    <citation type="submission" date="2020-11" db="EMBL/GenBank/DDBJ databases">
        <authorList>
            <person name="Tran Van P."/>
        </authorList>
    </citation>
    <scope>NUCLEOTIDE SEQUENCE</scope>
</reference>
<proteinExistence type="predicted"/>
<feature type="region of interest" description="Disordered" evidence="1">
    <location>
        <begin position="126"/>
        <end position="150"/>
    </location>
</feature>